<evidence type="ECO:0000256" key="1">
    <source>
        <dbReference type="ARBA" id="ARBA00022603"/>
    </source>
</evidence>
<reference evidence="3 4" key="1">
    <citation type="submission" date="2020-08" db="EMBL/GenBank/DDBJ databases">
        <title>Genomic Encyclopedia of Type Strains, Phase IV (KMG-IV): sequencing the most valuable type-strain genomes for metagenomic binning, comparative biology and taxonomic classification.</title>
        <authorList>
            <person name="Goeker M."/>
        </authorList>
    </citation>
    <scope>NUCLEOTIDE SEQUENCE [LARGE SCALE GENOMIC DNA]</scope>
    <source>
        <strain evidence="3 4">DSM 13481</strain>
    </source>
</reference>
<dbReference type="GO" id="GO:0003676">
    <property type="term" value="F:nucleic acid binding"/>
    <property type="evidence" value="ECO:0007669"/>
    <property type="project" value="InterPro"/>
</dbReference>
<proteinExistence type="predicted"/>
<dbReference type="PANTHER" id="PTHR43542">
    <property type="entry name" value="METHYLTRANSFERASE"/>
    <property type="match status" value="1"/>
</dbReference>
<dbReference type="PROSITE" id="PS00092">
    <property type="entry name" value="N6_MTASE"/>
    <property type="match status" value="1"/>
</dbReference>
<keyword evidence="1 3" id="KW-0489">Methyltransferase</keyword>
<dbReference type="Pfam" id="PF03602">
    <property type="entry name" value="Cons_hypoth95"/>
    <property type="match status" value="1"/>
</dbReference>
<dbReference type="EMBL" id="JACHEX010000001">
    <property type="protein sequence ID" value="MBB6062055.1"/>
    <property type="molecule type" value="Genomic_DNA"/>
</dbReference>
<dbReference type="GO" id="GO:0052913">
    <property type="term" value="F:16S rRNA (guanine(966)-N(2))-methyltransferase activity"/>
    <property type="evidence" value="ECO:0007669"/>
    <property type="project" value="UniProtKB-EC"/>
</dbReference>
<gene>
    <name evidence="3" type="ORF">HNP65_000477</name>
</gene>
<organism evidence="3 4">
    <name type="scientific">Thermosipho japonicus</name>
    <dbReference type="NCBI Taxonomy" id="90323"/>
    <lineage>
        <taxon>Bacteria</taxon>
        <taxon>Thermotogati</taxon>
        <taxon>Thermotogota</taxon>
        <taxon>Thermotogae</taxon>
        <taxon>Thermotogales</taxon>
        <taxon>Fervidobacteriaceae</taxon>
        <taxon>Thermosipho</taxon>
    </lineage>
</organism>
<dbReference type="InterPro" id="IPR004398">
    <property type="entry name" value="RNA_MeTrfase_RsmD"/>
</dbReference>
<name>A0A841GJ69_9BACT</name>
<sequence length="179" mass="20135">MLYIESGELKGRKVELVPNANTRYTPGKVRLALVSMIDLKEKTVLELCAGSGVVGFEFLSNGASNVFFVDVSIKSTKTIEKNARNLNVKDKIKVIRKDVRIFLKSAKEKFDIVFMDPPFNLGIVNELLNFVGNVLKEDSILIVEHSKKEKLTPPDYLEVLSSKKYGDVLIDLFKLKDVL</sequence>
<evidence type="ECO:0000313" key="3">
    <source>
        <dbReference type="EMBL" id="MBB6062055.1"/>
    </source>
</evidence>
<dbReference type="PIRSF" id="PIRSF004553">
    <property type="entry name" value="CHP00095"/>
    <property type="match status" value="1"/>
</dbReference>
<dbReference type="Gene3D" id="3.40.50.150">
    <property type="entry name" value="Vaccinia Virus protein VP39"/>
    <property type="match status" value="1"/>
</dbReference>
<dbReference type="InterPro" id="IPR029063">
    <property type="entry name" value="SAM-dependent_MTases_sf"/>
</dbReference>
<accession>A0A841GJ69</accession>
<dbReference type="RefSeq" id="WP_184618784.1">
    <property type="nucleotide sequence ID" value="NZ_JACHEX010000001.1"/>
</dbReference>
<comment type="caution">
    <text evidence="3">The sequence shown here is derived from an EMBL/GenBank/DDBJ whole genome shotgun (WGS) entry which is preliminary data.</text>
</comment>
<keyword evidence="2 3" id="KW-0808">Transferase</keyword>
<protein>
    <submittedName>
        <fullName evidence="3">16S rRNA (Guanine966-N2)-methyltransferase</fullName>
        <ecNumber evidence="3">2.1.1.171</ecNumber>
    </submittedName>
</protein>
<evidence type="ECO:0000256" key="2">
    <source>
        <dbReference type="ARBA" id="ARBA00022679"/>
    </source>
</evidence>
<dbReference type="SUPFAM" id="SSF53335">
    <property type="entry name" value="S-adenosyl-L-methionine-dependent methyltransferases"/>
    <property type="match status" value="1"/>
</dbReference>
<dbReference type="EC" id="2.1.1.171" evidence="3"/>
<dbReference type="CDD" id="cd02440">
    <property type="entry name" value="AdoMet_MTases"/>
    <property type="match status" value="1"/>
</dbReference>
<dbReference type="PANTHER" id="PTHR43542:SF1">
    <property type="entry name" value="METHYLTRANSFERASE"/>
    <property type="match status" value="1"/>
</dbReference>
<dbReference type="InterPro" id="IPR002052">
    <property type="entry name" value="DNA_methylase_N6_adenine_CS"/>
</dbReference>
<evidence type="ECO:0000313" key="4">
    <source>
        <dbReference type="Proteomes" id="UP000555828"/>
    </source>
</evidence>
<dbReference type="AlphaFoldDB" id="A0A841GJ69"/>
<keyword evidence="4" id="KW-1185">Reference proteome</keyword>
<dbReference type="NCBIfam" id="TIGR00095">
    <property type="entry name" value="16S rRNA (guanine(966)-N(2))-methyltransferase RsmD"/>
    <property type="match status" value="1"/>
</dbReference>
<dbReference type="Proteomes" id="UP000555828">
    <property type="component" value="Unassembled WGS sequence"/>
</dbReference>